<evidence type="ECO:0000256" key="7">
    <source>
        <dbReference type="SAM" id="Phobius"/>
    </source>
</evidence>
<protein>
    <recommendedName>
        <fullName evidence="3">phospholipase D</fullName>
        <ecNumber evidence="3">3.1.4.4</ecNumber>
    </recommendedName>
</protein>
<keyword evidence="7" id="KW-0472">Membrane</keyword>
<evidence type="ECO:0000256" key="5">
    <source>
        <dbReference type="ARBA" id="ARBA00022963"/>
    </source>
</evidence>
<dbReference type="PATRIC" id="fig|1392540.3.peg.1267"/>
<dbReference type="PANTHER" id="PTHR43856">
    <property type="entry name" value="CARDIOLIPIN HYDROLASE"/>
    <property type="match status" value="1"/>
</dbReference>
<dbReference type="Pfam" id="PF13091">
    <property type="entry name" value="PLDc_2"/>
    <property type="match status" value="1"/>
</dbReference>
<feature type="domain" description="PLD phosphodiesterase" evidence="8">
    <location>
        <begin position="217"/>
        <end position="247"/>
    </location>
</feature>
<evidence type="ECO:0000313" key="10">
    <source>
        <dbReference type="Proteomes" id="UP000023785"/>
    </source>
</evidence>
<evidence type="ECO:0000256" key="1">
    <source>
        <dbReference type="ARBA" id="ARBA00000798"/>
    </source>
</evidence>
<dbReference type="GO" id="GO:0006793">
    <property type="term" value="P:phosphorus metabolic process"/>
    <property type="evidence" value="ECO:0007669"/>
    <property type="project" value="UniProtKB-ARBA"/>
</dbReference>
<dbReference type="InterPro" id="IPR051406">
    <property type="entry name" value="PLD_domain"/>
</dbReference>
<dbReference type="STRING" id="1392540.P256_01306"/>
<dbReference type="HOGENOM" id="CLU_044580_0_0_6"/>
<dbReference type="PROSITE" id="PS50035">
    <property type="entry name" value="PLD"/>
    <property type="match status" value="1"/>
</dbReference>
<dbReference type="CDD" id="cd09130">
    <property type="entry name" value="PLDc_unchar2_2"/>
    <property type="match status" value="1"/>
</dbReference>
<dbReference type="InterPro" id="IPR025202">
    <property type="entry name" value="PLD-like_dom"/>
</dbReference>
<evidence type="ECO:0000256" key="2">
    <source>
        <dbReference type="ARBA" id="ARBA00008664"/>
    </source>
</evidence>
<accession>V2TTN5</accession>
<name>V2TTN5_9GAMM</name>
<proteinExistence type="inferred from homology"/>
<organism evidence="9 10">
    <name type="scientific">Acinetobacter nectaris CIP 110549</name>
    <dbReference type="NCBI Taxonomy" id="1392540"/>
    <lineage>
        <taxon>Bacteria</taxon>
        <taxon>Pseudomonadati</taxon>
        <taxon>Pseudomonadota</taxon>
        <taxon>Gammaproteobacteria</taxon>
        <taxon>Moraxellales</taxon>
        <taxon>Moraxellaceae</taxon>
        <taxon>Acinetobacter</taxon>
    </lineage>
</organism>
<dbReference type="Gene3D" id="3.30.870.10">
    <property type="entry name" value="Endonuclease Chain A"/>
    <property type="match status" value="2"/>
</dbReference>
<comment type="catalytic activity">
    <reaction evidence="1">
        <text>a 1,2-diacyl-sn-glycero-3-phosphocholine + H2O = a 1,2-diacyl-sn-glycero-3-phosphate + choline + H(+)</text>
        <dbReference type="Rhea" id="RHEA:14445"/>
        <dbReference type="ChEBI" id="CHEBI:15354"/>
        <dbReference type="ChEBI" id="CHEBI:15377"/>
        <dbReference type="ChEBI" id="CHEBI:15378"/>
        <dbReference type="ChEBI" id="CHEBI:57643"/>
        <dbReference type="ChEBI" id="CHEBI:58608"/>
        <dbReference type="EC" id="3.1.4.4"/>
    </reaction>
</comment>
<keyword evidence="4" id="KW-0378">Hydrolase</keyword>
<evidence type="ECO:0000259" key="8">
    <source>
        <dbReference type="PROSITE" id="PS50035"/>
    </source>
</evidence>
<dbReference type="AlphaFoldDB" id="V2TTN5"/>
<keyword evidence="10" id="KW-1185">Reference proteome</keyword>
<dbReference type="Proteomes" id="UP000023785">
    <property type="component" value="Unassembled WGS sequence"/>
</dbReference>
<dbReference type="GO" id="GO:0016042">
    <property type="term" value="P:lipid catabolic process"/>
    <property type="evidence" value="ECO:0007669"/>
    <property type="project" value="UniProtKB-KW"/>
</dbReference>
<dbReference type="GO" id="GO:0016891">
    <property type="term" value="F:RNA endonuclease activity producing 5'-phosphomonoesters, hydrolytic mechanism"/>
    <property type="evidence" value="ECO:0007669"/>
    <property type="project" value="TreeGrafter"/>
</dbReference>
<dbReference type="eggNOG" id="COG1502">
    <property type="taxonomic scope" value="Bacteria"/>
</dbReference>
<evidence type="ECO:0000256" key="6">
    <source>
        <dbReference type="ARBA" id="ARBA00023098"/>
    </source>
</evidence>
<dbReference type="RefSeq" id="WP_023272938.1">
    <property type="nucleotide sequence ID" value="NZ_KI530723.1"/>
</dbReference>
<dbReference type="GO" id="GO:0004630">
    <property type="term" value="F:phospholipase D activity"/>
    <property type="evidence" value="ECO:0007669"/>
    <property type="project" value="UniProtKB-EC"/>
</dbReference>
<dbReference type="InterPro" id="IPR001736">
    <property type="entry name" value="PLipase_D/transphosphatidylase"/>
</dbReference>
<comment type="similarity">
    <text evidence="2">Belongs to the phospholipase D family.</text>
</comment>
<sequence>MRILQRIHHKLHFSKKQYTLLIAGILLVGYVLSAVYHTVKPMPNGLDYTGALRHTDVQFLSDQTYINAQGKQEQKHQVFDEMLKMINSAKTTIVLDMFLLNDEVGESKEKQRALTQELVDALVRKRALQPNSSITILTDPINSMYGGFLPEQYVKLRRAGVDLIETNLTPLRASNPAWSGLWYLCCQNLGNNNQKGWLSSPFTQEKVTVRSYLDLFNFKANHRKTLVVDTPEGWQALVTSQNIHAGSSRHDNVALVVKGASAVDVLNTEQPVAQMSGGTLPAVLIGGENNNPNLPQAQVLTEKAIYDAVLHLINESQRGDTIQMAMFYLSERQVIDALKAAHQRGVHLSILLDPNKDAFGHQKAGMPNRQVAMELHDAGIDIRWCDTHGEQCHSKLIIKQGTTQSEMILGSANFTARNLKNYNLETDLRVVGSNELQVFKDAENYFNTEWSNLNGQQMSVGYETYQDSSKLKYWLYRFLEWSGISTF</sequence>
<comment type="caution">
    <text evidence="9">The sequence shown here is derived from an EMBL/GenBank/DDBJ whole genome shotgun (WGS) entry which is preliminary data.</text>
</comment>
<keyword evidence="5" id="KW-0442">Lipid degradation</keyword>
<dbReference type="OrthoDB" id="92272at2"/>
<reference evidence="9 10" key="1">
    <citation type="submission" date="2013-10" db="EMBL/GenBank/DDBJ databases">
        <title>The Genome Sequence of Acinetobacter nectaris CIP 110549.</title>
        <authorList>
            <consortium name="The Broad Institute Genomics Platform"/>
            <consortium name="The Broad Institute Genome Sequencing Center for Infectious Disease"/>
            <person name="Cerqueira G."/>
            <person name="Feldgarden M."/>
            <person name="Courvalin P."/>
            <person name="Grillot-Courvalin C."/>
            <person name="Clermont D."/>
            <person name="Rocha E."/>
            <person name="Yoon E.-J."/>
            <person name="Nemec A."/>
            <person name="Young S.K."/>
            <person name="Zeng Q."/>
            <person name="Gargeya S."/>
            <person name="Fitzgerald M."/>
            <person name="Abouelleil A."/>
            <person name="Alvarado L."/>
            <person name="Berlin A.M."/>
            <person name="Chapman S.B."/>
            <person name="Gainer-Dewar J."/>
            <person name="Goldberg J."/>
            <person name="Gnerre S."/>
            <person name="Griggs A."/>
            <person name="Gujja S."/>
            <person name="Hansen M."/>
            <person name="Howarth C."/>
            <person name="Imamovic A."/>
            <person name="Ireland A."/>
            <person name="Larimer J."/>
            <person name="McCowan C."/>
            <person name="Murphy C."/>
            <person name="Pearson M."/>
            <person name="Poon T.W."/>
            <person name="Priest M."/>
            <person name="Roberts A."/>
            <person name="Saif S."/>
            <person name="Shea T."/>
            <person name="Sykes S."/>
            <person name="Wortman J."/>
            <person name="Nusbaum C."/>
            <person name="Birren B."/>
        </authorList>
    </citation>
    <scope>NUCLEOTIDE SEQUENCE [LARGE SCALE GENOMIC DNA]</scope>
    <source>
        <strain evidence="9 10">CIP 110549</strain>
    </source>
</reference>
<keyword evidence="7" id="KW-0812">Transmembrane</keyword>
<dbReference type="SUPFAM" id="SSF56024">
    <property type="entry name" value="Phospholipase D/nuclease"/>
    <property type="match status" value="2"/>
</dbReference>
<gene>
    <name evidence="9" type="ORF">P256_01306</name>
</gene>
<evidence type="ECO:0000256" key="3">
    <source>
        <dbReference type="ARBA" id="ARBA00012027"/>
    </source>
</evidence>
<dbReference type="EMBL" id="AYER01000004">
    <property type="protein sequence ID" value="ESK39625.1"/>
    <property type="molecule type" value="Genomic_DNA"/>
</dbReference>
<feature type="transmembrane region" description="Helical" evidence="7">
    <location>
        <begin position="20"/>
        <end position="39"/>
    </location>
</feature>
<evidence type="ECO:0000256" key="4">
    <source>
        <dbReference type="ARBA" id="ARBA00022801"/>
    </source>
</evidence>
<evidence type="ECO:0000313" key="9">
    <source>
        <dbReference type="EMBL" id="ESK39625.1"/>
    </source>
</evidence>
<keyword evidence="6" id="KW-0443">Lipid metabolism</keyword>
<dbReference type="PANTHER" id="PTHR43856:SF1">
    <property type="entry name" value="MITOCHONDRIAL CARDIOLIPIN HYDROLASE"/>
    <property type="match status" value="1"/>
</dbReference>
<dbReference type="EC" id="3.1.4.4" evidence="3"/>
<keyword evidence="7" id="KW-1133">Transmembrane helix</keyword>